<comment type="similarity">
    <text evidence="1">Belongs to the ribosome association toxin RatA family.</text>
</comment>
<dbReference type="RefSeq" id="WP_407660070.1">
    <property type="nucleotide sequence ID" value="NZ_JANUCT010000011.1"/>
</dbReference>
<dbReference type="InterPro" id="IPR044996">
    <property type="entry name" value="COQ10-like"/>
</dbReference>
<dbReference type="PANTHER" id="PTHR12901">
    <property type="entry name" value="SPERM PROTEIN HOMOLOG"/>
    <property type="match status" value="1"/>
</dbReference>
<comment type="caution">
    <text evidence="4">The sequence shown here is derived from an EMBL/GenBank/DDBJ whole genome shotgun (WGS) entry which is preliminary data.</text>
</comment>
<dbReference type="InterPro" id="IPR005031">
    <property type="entry name" value="COQ10_START"/>
</dbReference>
<evidence type="ECO:0000259" key="3">
    <source>
        <dbReference type="Pfam" id="PF03364"/>
    </source>
</evidence>
<name>A0AAE3HM57_9GAMM</name>
<dbReference type="AlphaFoldDB" id="A0AAE3HM57"/>
<dbReference type="GO" id="GO:0045333">
    <property type="term" value="P:cellular respiration"/>
    <property type="evidence" value="ECO:0007669"/>
    <property type="project" value="InterPro"/>
</dbReference>
<feature type="domain" description="Coenzyme Q-binding protein COQ10 START" evidence="3">
    <location>
        <begin position="10"/>
        <end position="133"/>
    </location>
</feature>
<dbReference type="EMBL" id="JANUCT010000011">
    <property type="protein sequence ID" value="MCS3903689.1"/>
    <property type="molecule type" value="Genomic_DNA"/>
</dbReference>
<organism evidence="4 5">
    <name type="scientific">Methylohalomonas lacus</name>
    <dbReference type="NCBI Taxonomy" id="398773"/>
    <lineage>
        <taxon>Bacteria</taxon>
        <taxon>Pseudomonadati</taxon>
        <taxon>Pseudomonadota</taxon>
        <taxon>Gammaproteobacteria</taxon>
        <taxon>Methylohalomonadales</taxon>
        <taxon>Methylohalomonadaceae</taxon>
        <taxon>Methylohalomonas</taxon>
    </lineage>
</organism>
<dbReference type="InterPro" id="IPR023393">
    <property type="entry name" value="START-like_dom_sf"/>
</dbReference>
<sequence>MTEIHRSAQVPYGAAQMYALVTDVASYPQFLPWCDNVEVLQESDAEVQARVSLAVGKLHQHFTTRNRLQPYDSVVMELVEGPFKHLTGFWKFQPLDAGCHVSLDMRFEFKNTLTRLALGGPFNKFANTLMDAFIQRAHDMYG</sequence>
<keyword evidence="2" id="KW-1277">Toxin-antitoxin system</keyword>
<evidence type="ECO:0000256" key="2">
    <source>
        <dbReference type="ARBA" id="ARBA00022649"/>
    </source>
</evidence>
<reference evidence="4" key="1">
    <citation type="submission" date="2022-08" db="EMBL/GenBank/DDBJ databases">
        <title>Genomic Encyclopedia of Type Strains, Phase III (KMG-III): the genomes of soil and plant-associated and newly described type strains.</title>
        <authorList>
            <person name="Whitman W."/>
        </authorList>
    </citation>
    <scope>NUCLEOTIDE SEQUENCE</scope>
    <source>
        <strain evidence="4">HMT 1</strain>
    </source>
</reference>
<dbReference type="CDD" id="cd07813">
    <property type="entry name" value="COQ10p_like"/>
    <property type="match status" value="1"/>
</dbReference>
<evidence type="ECO:0000313" key="5">
    <source>
        <dbReference type="Proteomes" id="UP001204445"/>
    </source>
</evidence>
<dbReference type="Gene3D" id="3.30.530.20">
    <property type="match status" value="1"/>
</dbReference>
<keyword evidence="5" id="KW-1185">Reference proteome</keyword>
<dbReference type="Pfam" id="PF03364">
    <property type="entry name" value="Polyketide_cyc"/>
    <property type="match status" value="1"/>
</dbReference>
<evidence type="ECO:0000256" key="1">
    <source>
        <dbReference type="ARBA" id="ARBA00008918"/>
    </source>
</evidence>
<dbReference type="GO" id="GO:0048039">
    <property type="term" value="F:ubiquinone binding"/>
    <property type="evidence" value="ECO:0007669"/>
    <property type="project" value="InterPro"/>
</dbReference>
<dbReference type="PANTHER" id="PTHR12901:SF10">
    <property type="entry name" value="COENZYME Q-BINDING PROTEIN COQ10, MITOCHONDRIAL"/>
    <property type="match status" value="1"/>
</dbReference>
<protein>
    <submittedName>
        <fullName evidence="4">Ribosome-associated toxin RatA of RatAB toxin-antitoxin module</fullName>
    </submittedName>
</protein>
<accession>A0AAE3HM57</accession>
<dbReference type="SUPFAM" id="SSF55961">
    <property type="entry name" value="Bet v1-like"/>
    <property type="match status" value="1"/>
</dbReference>
<dbReference type="Proteomes" id="UP001204445">
    <property type="component" value="Unassembled WGS sequence"/>
</dbReference>
<evidence type="ECO:0000313" key="4">
    <source>
        <dbReference type="EMBL" id="MCS3903689.1"/>
    </source>
</evidence>
<gene>
    <name evidence="4" type="ORF">J2T55_001720</name>
</gene>
<proteinExistence type="inferred from homology"/>